<organism evidence="1 2">
    <name type="scientific">Gymnopus androsaceus JB14</name>
    <dbReference type="NCBI Taxonomy" id="1447944"/>
    <lineage>
        <taxon>Eukaryota</taxon>
        <taxon>Fungi</taxon>
        <taxon>Dikarya</taxon>
        <taxon>Basidiomycota</taxon>
        <taxon>Agaricomycotina</taxon>
        <taxon>Agaricomycetes</taxon>
        <taxon>Agaricomycetidae</taxon>
        <taxon>Agaricales</taxon>
        <taxon>Marasmiineae</taxon>
        <taxon>Omphalotaceae</taxon>
        <taxon>Gymnopus</taxon>
    </lineage>
</organism>
<protein>
    <submittedName>
        <fullName evidence="1">Uncharacterized protein</fullName>
    </submittedName>
</protein>
<dbReference type="OrthoDB" id="2803783at2759"/>
<feature type="non-terminal residue" evidence="1">
    <location>
        <position position="106"/>
    </location>
</feature>
<feature type="non-terminal residue" evidence="1">
    <location>
        <position position="1"/>
    </location>
</feature>
<sequence length="106" mass="12234">WVLLEVKYGPGQAGKGFRDSKKNQSRPADVAIWKKNARSAAFKPCKISDSRSFGKQWREWWISCNPAWRQTDSYNILSRESLGSRADLKAPGPNGLYDFLISLRWW</sequence>
<proteinExistence type="predicted"/>
<keyword evidence="2" id="KW-1185">Reference proteome</keyword>
<gene>
    <name evidence="1" type="ORF">BT96DRAFT_758017</name>
</gene>
<dbReference type="Proteomes" id="UP000799118">
    <property type="component" value="Unassembled WGS sequence"/>
</dbReference>
<name>A0A6A4GSN5_9AGAR</name>
<evidence type="ECO:0000313" key="1">
    <source>
        <dbReference type="EMBL" id="KAE9388177.1"/>
    </source>
</evidence>
<evidence type="ECO:0000313" key="2">
    <source>
        <dbReference type="Proteomes" id="UP000799118"/>
    </source>
</evidence>
<accession>A0A6A4GSN5</accession>
<dbReference type="AlphaFoldDB" id="A0A6A4GSN5"/>
<dbReference type="EMBL" id="ML769757">
    <property type="protein sequence ID" value="KAE9388177.1"/>
    <property type="molecule type" value="Genomic_DNA"/>
</dbReference>
<reference evidence="1" key="1">
    <citation type="journal article" date="2019" name="Environ. Microbiol.">
        <title>Fungal ecological strategies reflected in gene transcription - a case study of two litter decomposers.</title>
        <authorList>
            <person name="Barbi F."/>
            <person name="Kohler A."/>
            <person name="Barry K."/>
            <person name="Baskaran P."/>
            <person name="Daum C."/>
            <person name="Fauchery L."/>
            <person name="Ihrmark K."/>
            <person name="Kuo A."/>
            <person name="LaButti K."/>
            <person name="Lipzen A."/>
            <person name="Morin E."/>
            <person name="Grigoriev I.V."/>
            <person name="Henrissat B."/>
            <person name="Lindahl B."/>
            <person name="Martin F."/>
        </authorList>
    </citation>
    <scope>NUCLEOTIDE SEQUENCE</scope>
    <source>
        <strain evidence="1">JB14</strain>
    </source>
</reference>